<feature type="transmembrane region" description="Helical" evidence="12">
    <location>
        <begin position="301"/>
        <end position="321"/>
    </location>
</feature>
<dbReference type="Proteomes" id="UP001596303">
    <property type="component" value="Unassembled WGS sequence"/>
</dbReference>
<evidence type="ECO:0000256" key="2">
    <source>
        <dbReference type="ARBA" id="ARBA00009765"/>
    </source>
</evidence>
<evidence type="ECO:0000256" key="4">
    <source>
        <dbReference type="ARBA" id="ARBA00022475"/>
    </source>
</evidence>
<feature type="coiled-coil region" evidence="11">
    <location>
        <begin position="161"/>
        <end position="188"/>
    </location>
</feature>
<keyword evidence="14" id="KW-1185">Reference proteome</keyword>
<comment type="caution">
    <text evidence="13">The sequence shown here is derived from an EMBL/GenBank/DDBJ whole genome shotgun (WGS) entry which is preliminary data.</text>
</comment>
<dbReference type="Pfam" id="PF01544">
    <property type="entry name" value="CorA"/>
    <property type="match status" value="1"/>
</dbReference>
<dbReference type="Gene3D" id="1.20.58.340">
    <property type="entry name" value="Magnesium transport protein CorA, transmembrane region"/>
    <property type="match status" value="2"/>
</dbReference>
<dbReference type="InterPro" id="IPR045861">
    <property type="entry name" value="CorA_cytoplasmic_dom"/>
</dbReference>
<gene>
    <name evidence="13" type="ORF">ACFQDM_14500</name>
</gene>
<evidence type="ECO:0000256" key="8">
    <source>
        <dbReference type="ARBA" id="ARBA00022989"/>
    </source>
</evidence>
<dbReference type="PANTHER" id="PTHR46494:SF3">
    <property type="entry name" value="ZINC TRANSPORT PROTEIN ZNTB"/>
    <property type="match status" value="1"/>
</dbReference>
<dbReference type="PANTHER" id="PTHR46494">
    <property type="entry name" value="CORA FAMILY METAL ION TRANSPORTER (EUROFUNG)"/>
    <property type="match status" value="1"/>
</dbReference>
<evidence type="ECO:0000256" key="11">
    <source>
        <dbReference type="SAM" id="Coils"/>
    </source>
</evidence>
<comment type="subcellular location">
    <subcellularLocation>
        <location evidence="1">Cell membrane</location>
        <topology evidence="1">Multi-pass membrane protein</topology>
    </subcellularLocation>
</comment>
<dbReference type="InterPro" id="IPR002523">
    <property type="entry name" value="MgTranspt_CorA/ZnTranspt_ZntB"/>
</dbReference>
<evidence type="ECO:0000313" key="14">
    <source>
        <dbReference type="Proteomes" id="UP001596303"/>
    </source>
</evidence>
<sequence length="327" mass="36501">MATQSAPLIFGFAVNENNEVQKLEWADLAGGLSRWKDGRVWLHLNRLVPESKVWVQNVFKADPIIVDALFREDTRPRSFQHEAGWLINLRGVNFNDAPQKETMIALRMWVTDSVVISTRAYKIKAAEDLAQTFLDGAPPVSNGHLVAHLANRLVARIEPAIDALSDSVDELDERLAGENAQISKSELAETRRKAISLRRYMLPQKEALNVLFLENGPVFDDASRREIRETNDALIRLTEDLESVRDRAQIVQDQVTELRAENMNQRLFILAIISAIFLPLGFVTGLFGVNVGGMPGVDSNWAFGALCGGLVGLSVGLILLFRRTGWM</sequence>
<protein>
    <submittedName>
        <fullName evidence="13">Zinc transporter ZntB</fullName>
    </submittedName>
</protein>
<evidence type="ECO:0000256" key="3">
    <source>
        <dbReference type="ARBA" id="ARBA00022448"/>
    </source>
</evidence>
<evidence type="ECO:0000256" key="9">
    <source>
        <dbReference type="ARBA" id="ARBA00023065"/>
    </source>
</evidence>
<dbReference type="Gene3D" id="3.30.460.20">
    <property type="entry name" value="CorA soluble domain-like"/>
    <property type="match status" value="1"/>
</dbReference>
<evidence type="ECO:0000256" key="12">
    <source>
        <dbReference type="SAM" id="Phobius"/>
    </source>
</evidence>
<dbReference type="InterPro" id="IPR045863">
    <property type="entry name" value="CorA_TM1_TM2"/>
</dbReference>
<evidence type="ECO:0000256" key="1">
    <source>
        <dbReference type="ARBA" id="ARBA00004651"/>
    </source>
</evidence>
<keyword evidence="5" id="KW-0997">Cell inner membrane</keyword>
<evidence type="ECO:0000256" key="7">
    <source>
        <dbReference type="ARBA" id="ARBA00022833"/>
    </source>
</evidence>
<keyword evidence="6 12" id="KW-0812">Transmembrane</keyword>
<proteinExistence type="inferred from homology"/>
<keyword evidence="8 12" id="KW-1133">Transmembrane helix</keyword>
<keyword evidence="9" id="KW-0406">Ion transport</keyword>
<evidence type="ECO:0000313" key="13">
    <source>
        <dbReference type="EMBL" id="MFC6199294.1"/>
    </source>
</evidence>
<dbReference type="EMBL" id="JBHSSW010000028">
    <property type="protein sequence ID" value="MFC6199294.1"/>
    <property type="molecule type" value="Genomic_DNA"/>
</dbReference>
<keyword evidence="11" id="KW-0175">Coiled coil</keyword>
<dbReference type="SUPFAM" id="SSF144083">
    <property type="entry name" value="Magnesium transport protein CorA, transmembrane region"/>
    <property type="match status" value="1"/>
</dbReference>
<keyword evidence="10 12" id="KW-0472">Membrane</keyword>
<feature type="coiled-coil region" evidence="11">
    <location>
        <begin position="227"/>
        <end position="261"/>
    </location>
</feature>
<evidence type="ECO:0000256" key="5">
    <source>
        <dbReference type="ARBA" id="ARBA00022519"/>
    </source>
</evidence>
<keyword evidence="3" id="KW-0813">Transport</keyword>
<accession>A0ABW1SDL2</accession>
<dbReference type="CDD" id="cd12833">
    <property type="entry name" value="ZntB-like_1"/>
    <property type="match status" value="1"/>
</dbReference>
<dbReference type="RefSeq" id="WP_377380223.1">
    <property type="nucleotide sequence ID" value="NZ_JBHSSW010000028.1"/>
</dbReference>
<keyword evidence="7" id="KW-0862">Zinc</keyword>
<dbReference type="SUPFAM" id="SSF143865">
    <property type="entry name" value="CorA soluble domain-like"/>
    <property type="match status" value="1"/>
</dbReference>
<evidence type="ECO:0000256" key="6">
    <source>
        <dbReference type="ARBA" id="ARBA00022692"/>
    </source>
</evidence>
<evidence type="ECO:0000256" key="10">
    <source>
        <dbReference type="ARBA" id="ARBA00023136"/>
    </source>
</evidence>
<organism evidence="13 14">
    <name type="scientific">Ponticaulis profundi</name>
    <dbReference type="NCBI Taxonomy" id="2665222"/>
    <lineage>
        <taxon>Bacteria</taxon>
        <taxon>Pseudomonadati</taxon>
        <taxon>Pseudomonadota</taxon>
        <taxon>Alphaproteobacteria</taxon>
        <taxon>Hyphomonadales</taxon>
        <taxon>Hyphomonadaceae</taxon>
        <taxon>Ponticaulis</taxon>
    </lineage>
</organism>
<comment type="similarity">
    <text evidence="2">Belongs to the CorA metal ion transporter (MIT) (TC 1.A.35) family.</text>
</comment>
<feature type="transmembrane region" description="Helical" evidence="12">
    <location>
        <begin position="267"/>
        <end position="289"/>
    </location>
</feature>
<name>A0ABW1SDL2_9PROT</name>
<keyword evidence="4" id="KW-1003">Cell membrane</keyword>
<reference evidence="14" key="1">
    <citation type="journal article" date="2019" name="Int. J. Syst. Evol. Microbiol.">
        <title>The Global Catalogue of Microorganisms (GCM) 10K type strain sequencing project: providing services to taxonomists for standard genome sequencing and annotation.</title>
        <authorList>
            <consortium name="The Broad Institute Genomics Platform"/>
            <consortium name="The Broad Institute Genome Sequencing Center for Infectious Disease"/>
            <person name="Wu L."/>
            <person name="Ma J."/>
        </authorList>
    </citation>
    <scope>NUCLEOTIDE SEQUENCE [LARGE SCALE GENOMIC DNA]</scope>
    <source>
        <strain evidence="14">CGMCC-1.15741</strain>
    </source>
</reference>